<keyword evidence="4" id="KW-1185">Reference proteome</keyword>
<feature type="compositionally biased region" description="Low complexity" evidence="1">
    <location>
        <begin position="1571"/>
        <end position="1584"/>
    </location>
</feature>
<feature type="compositionally biased region" description="Acidic residues" evidence="1">
    <location>
        <begin position="63"/>
        <end position="78"/>
    </location>
</feature>
<feature type="compositionally biased region" description="Low complexity" evidence="1">
    <location>
        <begin position="229"/>
        <end position="265"/>
    </location>
</feature>
<evidence type="ECO:0000313" key="4">
    <source>
        <dbReference type="Proteomes" id="UP000320762"/>
    </source>
</evidence>
<dbReference type="GO" id="GO:0042594">
    <property type="term" value="P:response to starvation"/>
    <property type="evidence" value="ECO:0007669"/>
    <property type="project" value="TreeGrafter"/>
</dbReference>
<feature type="region of interest" description="Disordered" evidence="1">
    <location>
        <begin position="836"/>
        <end position="870"/>
    </location>
</feature>
<proteinExistence type="predicted"/>
<comment type="caution">
    <text evidence="3">The sequence shown here is derived from an EMBL/GenBank/DDBJ whole genome shotgun (WGS) entry which is preliminary data.</text>
</comment>
<feature type="compositionally biased region" description="Low complexity" evidence="1">
    <location>
        <begin position="297"/>
        <end position="310"/>
    </location>
</feature>
<dbReference type="SUPFAM" id="SSF82171">
    <property type="entry name" value="DPP6 N-terminal domain-like"/>
    <property type="match status" value="1"/>
</dbReference>
<feature type="compositionally biased region" description="Basic and acidic residues" evidence="1">
    <location>
        <begin position="311"/>
        <end position="329"/>
    </location>
</feature>
<evidence type="ECO:0000259" key="2">
    <source>
        <dbReference type="Pfam" id="PF21034"/>
    </source>
</evidence>
<gene>
    <name evidence="3" type="ORF">BD626DRAFT_511840</name>
</gene>
<feature type="compositionally biased region" description="Basic residues" evidence="1">
    <location>
        <begin position="1679"/>
        <end position="1689"/>
    </location>
</feature>
<dbReference type="Pfam" id="PF21034">
    <property type="entry name" value="BCAS3_WD40"/>
    <property type="match status" value="1"/>
</dbReference>
<dbReference type="Proteomes" id="UP000320762">
    <property type="component" value="Unassembled WGS sequence"/>
</dbReference>
<protein>
    <recommendedName>
        <fullName evidence="2">BCAS3 WD40 domain-containing protein</fullName>
    </recommendedName>
</protein>
<feature type="compositionally biased region" description="Basic and acidic residues" evidence="1">
    <location>
        <begin position="12"/>
        <end position="21"/>
    </location>
</feature>
<feature type="compositionally biased region" description="Polar residues" evidence="1">
    <location>
        <begin position="464"/>
        <end position="479"/>
    </location>
</feature>
<name>A0A550C0X1_9AGAR</name>
<dbReference type="InterPro" id="IPR048382">
    <property type="entry name" value="BCAS3_WD40"/>
</dbReference>
<accession>A0A550C0X1</accession>
<feature type="region of interest" description="Disordered" evidence="1">
    <location>
        <begin position="1667"/>
        <end position="1699"/>
    </location>
</feature>
<dbReference type="PANTHER" id="PTHR13268:SF0">
    <property type="entry name" value="BCAS3 MICROTUBULE ASSOCIATED CELL MIGRATION FACTOR"/>
    <property type="match status" value="1"/>
</dbReference>
<feature type="region of interest" description="Disordered" evidence="1">
    <location>
        <begin position="1425"/>
        <end position="1445"/>
    </location>
</feature>
<feature type="region of interest" description="Disordered" evidence="1">
    <location>
        <begin position="184"/>
        <end position="349"/>
    </location>
</feature>
<feature type="region of interest" description="Disordered" evidence="1">
    <location>
        <begin position="1120"/>
        <end position="1159"/>
    </location>
</feature>
<sequence length="1699" mass="180604">MPSRASKNARQQRKDQHRHDGPGTGTYTPDPPSLSGSPAMHPWEINDTDTEPLDAGRTQEYEALGEEEAPIAMEEDSGAEATWPEHADVAPPAVAPQSPPPEEPRTGRGKKRGKGKKDAGGVLDELRRNGLLGAHPEAGEGAEEAWPGAEAEEGARSPILTSLGQYPGFKPYVQPAPLVAYKQPSSQAPALSHIPSADGEMQYRPPGTIVAPAMATKRSSSSGKHAPMPSYTSSPSYTSTLSYTSSSPYTSGDAPSSSSTGSSQYPPSPVGSPPVKPTAVQPARVAAAPAMPPVMRPAPAAHARQASRAEAGVKDPRAKDRSAMKDPASHGRHTKDRSWQESMEDAFRGEALGMEETMRPAVSGADYVGWEVDDDVEDLQSGHVRMQSARPSDEYVLSGAGFTQPEDEDVLLAGEYGQSPGAYKQSGVARSLRDGSPAQHVRRSSAYDRPPPVRPPAAPAHYRTASSPNERPVPTSRTSAQHRRGSTRSAVPDIDTLLDRSRDTIRGKAAPHRGIRSPREDVHQESIRSAQWCTIGSRRMLVLVYGKGVSSVHDVDEYAEYEIEDVSRGGGLQIWDCTDLAGVREVLSIDGRALAETGDVAYAAPLPLRPGQQEPLFGVLLTELEASTLVVYSLVSHEVVQRARLSGRATYLEASRDWIVVGIAAPKAELLVLSATTLDIITVIPGAGLHLTLPSHAIPPSRAEKHEDGDHGPPQLLEPVFALSGRLLAYATAPPDIAPASTTSFASISAVTAPADLSLASGLGSAATGLSHLVGRAARGETTREELARTRDDLARAGASMAGAGVSVAGSVLSGLRGMLGEEGGRGGMGRLFSRGGSASVAPAQEKGVKESGQQRVSGSPPTVPTTMPRAKTEGYGVTVVDLGSLLSQSAGRKGKTEHPLPRLAATLPSPAQPISRICFNAEGTQLLAARADGTSAAVWAISPDVQFHAPEQKEDDNKETASLVYTLRRGRTAAVLDASAWAWDGRWVALGSKRRTVHVFATMPYGGLPDGYSHVEGRVRNAASLQPLGVEAHPIVRLRFARMEHRQLAPLSDRHPMSSSANGENVNAAPLAIIFLRAGEQRNLPPTLQPATPSIGFAPSTSAGRLSVSAGRSSGSFGRFTPSTSAGRFTPSTSAGRPTSVLSTSTGSDAPLSPRGQVAGQRTTNFQDVLVFDPADGTLSLRRITTELRPREASGMAVSIAGASISLPGLGGLGRTSSMGASKSGAPGISPASSQSGGREEAQMVLSATEDVVATWRVRRDTHWTEVRERVPVETPQIYQRRVVGAKDALALAELSTFPRAPAMLPRSIYLAHQFTFRALGEDYHALLRQYRFTANGPVINVRHEVVARPGAVDGFVEGMGGMDDVEPESASFDAPLAHALAADVGAPVQTVLPMLPNGRPRSFMNGIPSLPARAPIPIRVPSLSARPATHTSRRASGGGGNRTSFIAVTDRVSEGIRRGYSKIRSPSFGPASVDESVPLEFDEEDEDFAPRVFEGLEADDDEEFEEFPEASRQNIDILRDGRRARHAEGRDDDVLIPDLDQGGAEAGDWTLRAKGTTDVSGHAAFSLFHPSSGSSRASSAPRHSSRQRTTDYPVAANDETWAGWDVEDASTIAEQRLDGIAAAAVPFNDHDINRRMPGHMFEERVDDVEATPESDLAMRERVEKMTIGAEGLSTEPRKKKQKKKQQRRAAEEGDFIV</sequence>
<feature type="region of interest" description="Disordered" evidence="1">
    <location>
        <begin position="384"/>
        <end position="492"/>
    </location>
</feature>
<feature type="domain" description="BCAS3 WD40" evidence="2">
    <location>
        <begin position="905"/>
        <end position="1025"/>
    </location>
</feature>
<feature type="region of interest" description="Disordered" evidence="1">
    <location>
        <begin position="1217"/>
        <end position="1245"/>
    </location>
</feature>
<dbReference type="GO" id="GO:0005737">
    <property type="term" value="C:cytoplasm"/>
    <property type="evidence" value="ECO:0007669"/>
    <property type="project" value="TreeGrafter"/>
</dbReference>
<dbReference type="EMBL" id="VDMD01000036">
    <property type="protein sequence ID" value="TRM58430.1"/>
    <property type="molecule type" value="Genomic_DNA"/>
</dbReference>
<feature type="region of interest" description="Disordered" evidence="1">
    <location>
        <begin position="1569"/>
        <end position="1592"/>
    </location>
</feature>
<organism evidence="3 4">
    <name type="scientific">Schizophyllum amplum</name>
    <dbReference type="NCBI Taxonomy" id="97359"/>
    <lineage>
        <taxon>Eukaryota</taxon>
        <taxon>Fungi</taxon>
        <taxon>Dikarya</taxon>
        <taxon>Basidiomycota</taxon>
        <taxon>Agaricomycotina</taxon>
        <taxon>Agaricomycetes</taxon>
        <taxon>Agaricomycetidae</taxon>
        <taxon>Agaricales</taxon>
        <taxon>Schizophyllaceae</taxon>
        <taxon>Schizophyllum</taxon>
    </lineage>
</organism>
<feature type="compositionally biased region" description="Polar residues" evidence="1">
    <location>
        <begin position="852"/>
        <end position="861"/>
    </location>
</feature>
<dbReference type="OrthoDB" id="25778at2759"/>
<dbReference type="InterPro" id="IPR045142">
    <property type="entry name" value="BCAS3-like"/>
</dbReference>
<feature type="region of interest" description="Disordered" evidence="1">
    <location>
        <begin position="1"/>
        <end position="167"/>
    </location>
</feature>
<dbReference type="PANTHER" id="PTHR13268">
    <property type="entry name" value="BREAST CARCINOMA AMPLIFIED SEQUENCE 3"/>
    <property type="match status" value="1"/>
</dbReference>
<reference evidence="3 4" key="1">
    <citation type="journal article" date="2019" name="New Phytol.">
        <title>Comparative genomics reveals unique wood-decay strategies and fruiting body development in the Schizophyllaceae.</title>
        <authorList>
            <person name="Almasi E."/>
            <person name="Sahu N."/>
            <person name="Krizsan K."/>
            <person name="Balint B."/>
            <person name="Kovacs G.M."/>
            <person name="Kiss B."/>
            <person name="Cseklye J."/>
            <person name="Drula E."/>
            <person name="Henrissat B."/>
            <person name="Nagy I."/>
            <person name="Chovatia M."/>
            <person name="Adam C."/>
            <person name="LaButti K."/>
            <person name="Lipzen A."/>
            <person name="Riley R."/>
            <person name="Grigoriev I.V."/>
            <person name="Nagy L.G."/>
        </authorList>
    </citation>
    <scope>NUCLEOTIDE SEQUENCE [LARGE SCALE GENOMIC DNA]</scope>
    <source>
        <strain evidence="3 4">NL-1724</strain>
    </source>
</reference>
<feature type="compositionally biased region" description="Pro residues" evidence="1">
    <location>
        <begin position="449"/>
        <end position="458"/>
    </location>
</feature>
<evidence type="ECO:0000313" key="3">
    <source>
        <dbReference type="EMBL" id="TRM58430.1"/>
    </source>
</evidence>
<feature type="compositionally biased region" description="Basic and acidic residues" evidence="1">
    <location>
        <begin position="116"/>
        <end position="128"/>
    </location>
</feature>
<dbReference type="GO" id="GO:0006914">
    <property type="term" value="P:autophagy"/>
    <property type="evidence" value="ECO:0007669"/>
    <property type="project" value="InterPro"/>
</dbReference>
<evidence type="ECO:0000256" key="1">
    <source>
        <dbReference type="SAM" id="MobiDB-lite"/>
    </source>
</evidence>
<feature type="compositionally biased region" description="Pro residues" evidence="1">
    <location>
        <begin position="266"/>
        <end position="276"/>
    </location>
</feature>
<feature type="compositionally biased region" description="Polar residues" evidence="1">
    <location>
        <begin position="1127"/>
        <end position="1149"/>
    </location>
</feature>